<reference evidence="3" key="1">
    <citation type="submission" date="2022-11" db="UniProtKB">
        <authorList>
            <consortium name="WormBaseParasite"/>
        </authorList>
    </citation>
    <scope>IDENTIFICATION</scope>
</reference>
<evidence type="ECO:0000256" key="1">
    <source>
        <dbReference type="SAM" id="MobiDB-lite"/>
    </source>
</evidence>
<feature type="region of interest" description="Disordered" evidence="1">
    <location>
        <begin position="72"/>
        <end position="95"/>
    </location>
</feature>
<organism evidence="2 3">
    <name type="scientific">Plectus sambesii</name>
    <dbReference type="NCBI Taxonomy" id="2011161"/>
    <lineage>
        <taxon>Eukaryota</taxon>
        <taxon>Metazoa</taxon>
        <taxon>Ecdysozoa</taxon>
        <taxon>Nematoda</taxon>
        <taxon>Chromadorea</taxon>
        <taxon>Plectida</taxon>
        <taxon>Plectina</taxon>
        <taxon>Plectoidea</taxon>
        <taxon>Plectidae</taxon>
        <taxon>Plectus</taxon>
    </lineage>
</organism>
<dbReference type="AlphaFoldDB" id="A0A914V986"/>
<dbReference type="Proteomes" id="UP000887566">
    <property type="component" value="Unplaced"/>
</dbReference>
<name>A0A914V986_9BILA</name>
<proteinExistence type="predicted"/>
<keyword evidence="2" id="KW-1185">Reference proteome</keyword>
<dbReference type="WBParaSite" id="PSAMB.scaffold1683size28757.g14458.t1">
    <property type="protein sequence ID" value="PSAMB.scaffold1683size28757.g14458.t1"/>
    <property type="gene ID" value="PSAMB.scaffold1683size28757.g14458"/>
</dbReference>
<sequence length="95" mass="10260">MRAQLVRPARARACAQETIHSRRFVVAARVRPQWLSTPTVDGGDVKCPAHEFGPNSGRKIRSDGAICRSRPDGQCVAGGQLAPPPPAHRLEEGQP</sequence>
<evidence type="ECO:0000313" key="3">
    <source>
        <dbReference type="WBParaSite" id="PSAMB.scaffold1683size28757.g14458.t1"/>
    </source>
</evidence>
<accession>A0A914V986</accession>
<evidence type="ECO:0000313" key="2">
    <source>
        <dbReference type="Proteomes" id="UP000887566"/>
    </source>
</evidence>
<protein>
    <submittedName>
        <fullName evidence="3">Uncharacterized protein</fullName>
    </submittedName>
</protein>